<evidence type="ECO:0000256" key="2">
    <source>
        <dbReference type="ARBA" id="ARBA00022490"/>
    </source>
</evidence>
<feature type="compositionally biased region" description="Pro residues" evidence="5">
    <location>
        <begin position="1712"/>
        <end position="1723"/>
    </location>
</feature>
<dbReference type="PROSITE" id="PS51460">
    <property type="entry name" value="GAR"/>
    <property type="match status" value="1"/>
</dbReference>
<dbReference type="GO" id="GO:0000146">
    <property type="term" value="F:microfilament motor activity"/>
    <property type="evidence" value="ECO:0007669"/>
    <property type="project" value="TreeGrafter"/>
</dbReference>
<dbReference type="PANTHER" id="PTHR45615:SF40">
    <property type="entry name" value="MYOSIN HEAVY CHAIN, NON-MUSCLE"/>
    <property type="match status" value="1"/>
</dbReference>
<feature type="compositionally biased region" description="Polar residues" evidence="5">
    <location>
        <begin position="1729"/>
        <end position="1749"/>
    </location>
</feature>
<dbReference type="STRING" id="231916.A0A409XXK8"/>
<feature type="region of interest" description="Disordered" evidence="5">
    <location>
        <begin position="998"/>
        <end position="1018"/>
    </location>
</feature>
<feature type="compositionally biased region" description="Polar residues" evidence="5">
    <location>
        <begin position="1487"/>
        <end position="1500"/>
    </location>
</feature>
<evidence type="ECO:0000313" key="7">
    <source>
        <dbReference type="EMBL" id="PPQ95497.1"/>
    </source>
</evidence>
<feature type="compositionally biased region" description="Low complexity" evidence="5">
    <location>
        <begin position="1397"/>
        <end position="1419"/>
    </location>
</feature>
<accession>A0A409XXK8</accession>
<feature type="compositionally biased region" description="Polar residues" evidence="5">
    <location>
        <begin position="22"/>
        <end position="33"/>
    </location>
</feature>
<dbReference type="SUPFAM" id="SSF143575">
    <property type="entry name" value="GAS2 domain-like"/>
    <property type="match status" value="1"/>
</dbReference>
<dbReference type="GO" id="GO:0005737">
    <property type="term" value="C:cytoplasm"/>
    <property type="evidence" value="ECO:0007669"/>
    <property type="project" value="TreeGrafter"/>
</dbReference>
<dbReference type="Gene3D" id="3.30.920.20">
    <property type="entry name" value="Gas2-like domain"/>
    <property type="match status" value="1"/>
</dbReference>
<evidence type="ECO:0000256" key="3">
    <source>
        <dbReference type="ARBA" id="ARBA00023212"/>
    </source>
</evidence>
<evidence type="ECO:0000259" key="6">
    <source>
        <dbReference type="PROSITE" id="PS51460"/>
    </source>
</evidence>
<comment type="caution">
    <text evidence="7">The sequence shown here is derived from an EMBL/GenBank/DDBJ whole genome shotgun (WGS) entry which is preliminary data.</text>
</comment>
<dbReference type="Pfam" id="PF02187">
    <property type="entry name" value="GAS2"/>
    <property type="match status" value="1"/>
</dbReference>
<proteinExistence type="predicted"/>
<feature type="compositionally biased region" description="Low complexity" evidence="5">
    <location>
        <begin position="1471"/>
        <end position="1486"/>
    </location>
</feature>
<dbReference type="Proteomes" id="UP000284706">
    <property type="component" value="Unassembled WGS sequence"/>
</dbReference>
<feature type="region of interest" description="Disordered" evidence="5">
    <location>
        <begin position="1390"/>
        <end position="1572"/>
    </location>
</feature>
<dbReference type="SMART" id="SM00243">
    <property type="entry name" value="GAS2"/>
    <property type="match status" value="1"/>
</dbReference>
<dbReference type="GO" id="GO:0008017">
    <property type="term" value="F:microtubule binding"/>
    <property type="evidence" value="ECO:0007669"/>
    <property type="project" value="InterPro"/>
</dbReference>
<organism evidence="7 8">
    <name type="scientific">Gymnopilus dilepis</name>
    <dbReference type="NCBI Taxonomy" id="231916"/>
    <lineage>
        <taxon>Eukaryota</taxon>
        <taxon>Fungi</taxon>
        <taxon>Dikarya</taxon>
        <taxon>Basidiomycota</taxon>
        <taxon>Agaricomycotina</taxon>
        <taxon>Agaricomycetes</taxon>
        <taxon>Agaricomycetidae</taxon>
        <taxon>Agaricales</taxon>
        <taxon>Agaricineae</taxon>
        <taxon>Hymenogastraceae</taxon>
        <taxon>Gymnopilus</taxon>
    </lineage>
</organism>
<dbReference type="InterPro" id="IPR036534">
    <property type="entry name" value="GAR_dom_sf"/>
</dbReference>
<feature type="domain" description="GAR" evidence="6">
    <location>
        <begin position="1603"/>
        <end position="1681"/>
    </location>
</feature>
<dbReference type="InterPro" id="IPR003108">
    <property type="entry name" value="GAR_dom"/>
</dbReference>
<keyword evidence="3" id="KW-0206">Cytoskeleton</keyword>
<evidence type="ECO:0000256" key="1">
    <source>
        <dbReference type="ARBA" id="ARBA00004245"/>
    </source>
</evidence>
<dbReference type="EMBL" id="NHYE01001424">
    <property type="protein sequence ID" value="PPQ95497.1"/>
    <property type="molecule type" value="Genomic_DNA"/>
</dbReference>
<keyword evidence="4" id="KW-0175">Coiled coil</keyword>
<dbReference type="InParanoid" id="A0A409XXK8"/>
<evidence type="ECO:0000313" key="8">
    <source>
        <dbReference type="Proteomes" id="UP000284706"/>
    </source>
</evidence>
<sequence>MADRTPASRTPSDAGPGDPSAAAQSTQQHTSPVTPEAKIHAGEEQALESHEVIELQTFSERKAWIEEKIKFLESLPPIEVFAGLDAVRTSSEDVQGLPTPEELQQWMAEHDAIEKETEIFDKGELAKLRQLTKAATQRNLSPEDTDVIELTLTTIYALDKLLHLLRDRSDNLEMMSIRLTWEDHRRNSWKERRQIIDDLRTFASTRACWNPSIYASNLNLEDSSSRRGSITSLASQTSASSDNANNSLIASRSARFKLAELLSRDAAQFSAKITGLKHGKVTAAGKALDKLIDHSRKPVPEELLDEQDRLEEKCINELENVGKFTMNLVMQWRKADEIYVETMKDQAAASNLLEEIETAKLYHPTARQSVSFGSRIDTIMKRLAIRGDPASPVSLFPRPEHSLFPEQKTANDSLARLLSSEIANANQLARKVDLAAKEYRASYEAVKRVETLLQSVKEVSTVLSSIHKKYEEGIMSPEGDGSPPNLHSEKCLEPARHSIFSAFLPSLLEETNLAIDEADACLKAAPMALLGLNIPGIDQSFKENASSDVKALFVLKETVTRTRDDVSERTARLRESRRISSEIDTKLASLITLNSQIFENMGRDRWQQESGGNAAPPTPESPTSPLSTTPDHASFEAQLLEIDAKMARDVDDPLERLSATLESPLQIHLRGRVTELHGSLDHTRGLLRLLGLVREQSAAMNSVRDRFHHIMNHIEDSKIHIAGLTDGVLSSQECFSSDAGASLLDLVPIEQDVSDFLEGLPSWVPFVAKHAPVATAKRTAVVKPTSPSVFGEFDVHGGLPFDLISLDAAVRTDCNTYSIRLNGNMESLRKEKKRLELAIKAREVDFALLTPSKAVNDLASDVSSEEVSLSNLSVEADEAPEKLQSMLDGISTFSTRRIEVSRSLSPIRQLLQTMDSFSGDLDSTVRDKLFTSRVKAVDGLESEVQGLHDAIKTLEDKISSALHSAKRHQEDLKQAEVQRRREEEARIAAEEAERLRREQEALEQTERARMEQEKIAESRRQELERERIAMEQAEKERLAAEASEAERLRLEERAKHAEEARFKAEQERLAKNEAERLRLEQERQEMAEKLRIAEAQLEEGRRLAAEGNLAKQQLLLLEELTKKQRAEIEKLAQEQTQLKELAHRREAEAQDSRLSGTVQENLKGGTVILDGKLSFVSLERRSHFLCLDVFGSHHVGHRKSQPSREFKEAQSRLFSLRKRLRSIAINDALHPPTGSGSTPLPTQEQHDRLHRELTSLSTEFESLAGALDDDSLQSEITSFRTEVEQALKSLQEVQKLTDIYLAVQACDAAFSDLLEHVDSYPAVPLGILSSNHRSAANLQPEEQLSARLGFTQGTVDGLTSKSSSFQGDPRVSSEHTRILQTWTELQEMANDRLGGQRSRSTSAMSRTSSRSGYNGSTSSQPLANRPPPRMRSMSKANSYSNLSVSSVPSKGKLLAPPQPKPRRAVTGTNDLATRSASRLSTTSSRSVSGPLNASVYGSTFASRQRTTSLSQSTATPTRSSQPSQTSTRTSRQRLNSETRRSKSPSMSETSAHSRSSLAPRPPSSRSTWSRAPRDSLSSIILPRIMSPPQKKAEVPVRKKYVADPKSKLDVAVGEVINQLPVGINIEGITESWRDQSGKYWIGNQDPKLCFCRILRSQTVMVRVGGGWTELSKFIKDHFADSFRIAPESPPRLGSQSEKWISSSTLLEAQEPSTPPRTPEPQGPFVPSFSLLTPSGQSPQSLKSSPSTKGSPLAALQYIRRADPELSTGHPTGMLRPVTPSKAPIRGRISNANTPVRTSVWRP</sequence>
<feature type="coiled-coil region" evidence="4">
    <location>
        <begin position="818"/>
        <end position="845"/>
    </location>
</feature>
<name>A0A409XXK8_9AGAR</name>
<dbReference type="OrthoDB" id="10017054at2759"/>
<protein>
    <recommendedName>
        <fullName evidence="6">GAR domain-containing protein</fullName>
    </recommendedName>
</protein>
<evidence type="ECO:0000256" key="5">
    <source>
        <dbReference type="SAM" id="MobiDB-lite"/>
    </source>
</evidence>
<feature type="compositionally biased region" description="Low complexity" evidence="5">
    <location>
        <begin position="1550"/>
        <end position="1570"/>
    </location>
</feature>
<feature type="region of interest" description="Disordered" evidence="5">
    <location>
        <begin position="1"/>
        <end position="44"/>
    </location>
</feature>
<dbReference type="GO" id="GO:0032982">
    <property type="term" value="C:myosin filament"/>
    <property type="evidence" value="ECO:0007669"/>
    <property type="project" value="TreeGrafter"/>
</dbReference>
<dbReference type="GO" id="GO:0016460">
    <property type="term" value="C:myosin II complex"/>
    <property type="evidence" value="ECO:0007669"/>
    <property type="project" value="TreeGrafter"/>
</dbReference>
<gene>
    <name evidence="7" type="ORF">CVT26_008525</name>
</gene>
<comment type="subcellular location">
    <subcellularLocation>
        <location evidence="1">Cytoplasm</location>
        <location evidence="1">Cytoskeleton</location>
    </subcellularLocation>
</comment>
<feature type="region of interest" description="Disordered" evidence="5">
    <location>
        <begin position="1686"/>
        <end position="1802"/>
    </location>
</feature>
<keyword evidence="8" id="KW-1185">Reference proteome</keyword>
<reference evidence="7 8" key="1">
    <citation type="journal article" date="2018" name="Evol. Lett.">
        <title>Horizontal gene cluster transfer increased hallucinogenic mushroom diversity.</title>
        <authorList>
            <person name="Reynolds H.T."/>
            <person name="Vijayakumar V."/>
            <person name="Gluck-Thaler E."/>
            <person name="Korotkin H.B."/>
            <person name="Matheny P.B."/>
            <person name="Slot J.C."/>
        </authorList>
    </citation>
    <scope>NUCLEOTIDE SEQUENCE [LARGE SCALE GENOMIC DNA]</scope>
    <source>
        <strain evidence="7 8">SRW20</strain>
    </source>
</reference>
<feature type="compositionally biased region" description="Low complexity" evidence="5">
    <location>
        <begin position="1501"/>
        <end position="1533"/>
    </location>
</feature>
<feature type="compositionally biased region" description="Polar residues" evidence="5">
    <location>
        <begin position="1693"/>
        <end position="1706"/>
    </location>
</feature>
<feature type="region of interest" description="Disordered" evidence="5">
    <location>
        <begin position="605"/>
        <end position="631"/>
    </location>
</feature>
<keyword evidence="2" id="KW-0963">Cytoplasm</keyword>
<dbReference type="GO" id="GO:0051015">
    <property type="term" value="F:actin filament binding"/>
    <property type="evidence" value="ECO:0007669"/>
    <property type="project" value="TreeGrafter"/>
</dbReference>
<dbReference type="PANTHER" id="PTHR45615">
    <property type="entry name" value="MYOSIN HEAVY CHAIN, NON-MUSCLE"/>
    <property type="match status" value="1"/>
</dbReference>
<feature type="compositionally biased region" description="Low complexity" evidence="5">
    <location>
        <begin position="1434"/>
        <end position="1450"/>
    </location>
</feature>
<evidence type="ECO:0000256" key="4">
    <source>
        <dbReference type="SAM" id="Coils"/>
    </source>
</evidence>